<evidence type="ECO:0000256" key="8">
    <source>
        <dbReference type="ARBA" id="ARBA00023004"/>
    </source>
</evidence>
<dbReference type="Pfam" id="PF00487">
    <property type="entry name" value="FA_desaturase"/>
    <property type="match status" value="1"/>
</dbReference>
<evidence type="ECO:0000313" key="14">
    <source>
        <dbReference type="EMBL" id="TCJ12071.1"/>
    </source>
</evidence>
<evidence type="ECO:0000256" key="5">
    <source>
        <dbReference type="ARBA" id="ARBA00022832"/>
    </source>
</evidence>
<dbReference type="PANTHER" id="PTHR11351:SF31">
    <property type="entry name" value="DESATURASE 1, ISOFORM A-RELATED"/>
    <property type="match status" value="1"/>
</dbReference>
<keyword evidence="9" id="KW-0443">Lipid metabolism</keyword>
<keyword evidence="11" id="KW-0275">Fatty acid biosynthesis</keyword>
<evidence type="ECO:0000259" key="13">
    <source>
        <dbReference type="Pfam" id="PF00487"/>
    </source>
</evidence>
<organism evidence="14 15">
    <name type="scientific">Flaviaesturariibacter flavus</name>
    <dbReference type="NCBI Taxonomy" id="2502780"/>
    <lineage>
        <taxon>Bacteria</taxon>
        <taxon>Pseudomonadati</taxon>
        <taxon>Bacteroidota</taxon>
        <taxon>Chitinophagia</taxon>
        <taxon>Chitinophagales</taxon>
        <taxon>Chitinophagaceae</taxon>
        <taxon>Flaviaestuariibacter</taxon>
    </lineage>
</organism>
<gene>
    <name evidence="14" type="ORF">EPD60_16065</name>
</gene>
<keyword evidence="4 12" id="KW-0812">Transmembrane</keyword>
<name>A0A4R1B2L3_9BACT</name>
<protein>
    <submittedName>
        <fullName evidence="14">Acyl-CoA desaturase</fullName>
    </submittedName>
</protein>
<reference evidence="14 15" key="1">
    <citation type="submission" date="2019-03" db="EMBL/GenBank/DDBJ databases">
        <authorList>
            <person name="Kim M.K.M."/>
        </authorList>
    </citation>
    <scope>NUCLEOTIDE SEQUENCE [LARGE SCALE GENOMIC DNA]</scope>
    <source>
        <strain evidence="14 15">17J68-12</strain>
    </source>
</reference>
<evidence type="ECO:0000256" key="1">
    <source>
        <dbReference type="ARBA" id="ARBA00004141"/>
    </source>
</evidence>
<dbReference type="InterPro" id="IPR005804">
    <property type="entry name" value="FA_desaturase_dom"/>
</dbReference>
<accession>A0A4R1B2L3</accession>
<feature type="domain" description="Fatty acid desaturase" evidence="13">
    <location>
        <begin position="5"/>
        <end position="216"/>
    </location>
</feature>
<keyword evidence="15" id="KW-1185">Reference proteome</keyword>
<evidence type="ECO:0000256" key="7">
    <source>
        <dbReference type="ARBA" id="ARBA00023002"/>
    </source>
</evidence>
<dbReference type="CDD" id="cd03505">
    <property type="entry name" value="Delta9-FADS-like"/>
    <property type="match status" value="1"/>
</dbReference>
<evidence type="ECO:0000313" key="15">
    <source>
        <dbReference type="Proteomes" id="UP000295334"/>
    </source>
</evidence>
<dbReference type="EMBL" id="SJZI01000052">
    <property type="protein sequence ID" value="TCJ12071.1"/>
    <property type="molecule type" value="Genomic_DNA"/>
</dbReference>
<keyword evidence="3" id="KW-0444">Lipid biosynthesis</keyword>
<evidence type="ECO:0000256" key="10">
    <source>
        <dbReference type="ARBA" id="ARBA00023136"/>
    </source>
</evidence>
<dbReference type="InterPro" id="IPR015876">
    <property type="entry name" value="Acyl-CoA_DS"/>
</dbReference>
<keyword evidence="7" id="KW-0560">Oxidoreductase</keyword>
<dbReference type="PANTHER" id="PTHR11351">
    <property type="entry name" value="ACYL-COA DESATURASE"/>
    <property type="match status" value="1"/>
</dbReference>
<comment type="caution">
    <text evidence="14">The sequence shown here is derived from an EMBL/GenBank/DDBJ whole genome shotgun (WGS) entry which is preliminary data.</text>
</comment>
<evidence type="ECO:0000256" key="12">
    <source>
        <dbReference type="SAM" id="Phobius"/>
    </source>
</evidence>
<evidence type="ECO:0000256" key="11">
    <source>
        <dbReference type="ARBA" id="ARBA00023160"/>
    </source>
</evidence>
<dbReference type="RefSeq" id="WP_131450547.1">
    <property type="nucleotide sequence ID" value="NZ_SJZI01000052.1"/>
</dbReference>
<dbReference type="GO" id="GO:0016020">
    <property type="term" value="C:membrane"/>
    <property type="evidence" value="ECO:0007669"/>
    <property type="project" value="UniProtKB-SubCell"/>
</dbReference>
<evidence type="ECO:0000256" key="2">
    <source>
        <dbReference type="ARBA" id="ARBA00008749"/>
    </source>
</evidence>
<dbReference type="Proteomes" id="UP000295334">
    <property type="component" value="Unassembled WGS sequence"/>
</dbReference>
<dbReference type="OrthoDB" id="9768289at2"/>
<evidence type="ECO:0000256" key="4">
    <source>
        <dbReference type="ARBA" id="ARBA00022692"/>
    </source>
</evidence>
<keyword evidence="6 12" id="KW-1133">Transmembrane helix</keyword>
<keyword evidence="5" id="KW-0276">Fatty acid metabolism</keyword>
<evidence type="ECO:0000256" key="3">
    <source>
        <dbReference type="ARBA" id="ARBA00022516"/>
    </source>
</evidence>
<feature type="transmembrane region" description="Helical" evidence="12">
    <location>
        <begin position="134"/>
        <end position="155"/>
    </location>
</feature>
<evidence type="ECO:0000256" key="6">
    <source>
        <dbReference type="ARBA" id="ARBA00022989"/>
    </source>
</evidence>
<keyword evidence="8" id="KW-0408">Iron</keyword>
<sequence>MAVLVIVLLFIAHWYLSLFTQTFFLHRYAAHRSFTMSKGWERFFFVLTWLTQGSSYLSPRAYGIMHRIHHAYTDTELDPHSPAYDKNLFAMMWRTKTIFTNILEDKVPVEERFKKNIPEWRGFDRFASSGFSRLLWIGIYTALYVMFAPSLWWLLLVPIHAIMGPLHGVVINWYAHKYGHVNFETDNTSKNLFRIDWLMFGEGYHNNHHVHPSRPNFATNKGEFDPCYPIIRMLARFGVIRIARAETQLAQAA</sequence>
<proteinExistence type="inferred from homology"/>
<dbReference type="AlphaFoldDB" id="A0A4R1B2L3"/>
<comment type="similarity">
    <text evidence="2">Belongs to the fatty acid desaturase type 2 family.</text>
</comment>
<keyword evidence="10 12" id="KW-0472">Membrane</keyword>
<dbReference type="GO" id="GO:0006633">
    <property type="term" value="P:fatty acid biosynthetic process"/>
    <property type="evidence" value="ECO:0007669"/>
    <property type="project" value="UniProtKB-KW"/>
</dbReference>
<comment type="subcellular location">
    <subcellularLocation>
        <location evidence="1">Membrane</location>
        <topology evidence="1">Multi-pass membrane protein</topology>
    </subcellularLocation>
</comment>
<dbReference type="GO" id="GO:0016717">
    <property type="term" value="F:oxidoreductase activity, acting on paired donors, with oxidation of a pair of donors resulting in the reduction of molecular oxygen to two molecules of water"/>
    <property type="evidence" value="ECO:0007669"/>
    <property type="project" value="InterPro"/>
</dbReference>
<evidence type="ECO:0000256" key="9">
    <source>
        <dbReference type="ARBA" id="ARBA00023098"/>
    </source>
</evidence>